<dbReference type="PANTHER" id="PTHR31912:SF34">
    <property type="entry name" value="NOTOCHORD-RELATED PROTEIN"/>
    <property type="match status" value="1"/>
</dbReference>
<dbReference type="Proteomes" id="UP000054538">
    <property type="component" value="Unassembled WGS sequence"/>
</dbReference>
<dbReference type="AlphaFoldDB" id="A0A0D0BTU2"/>
<dbReference type="STRING" id="930991.A0A0D0BTU2"/>
<keyword evidence="3" id="KW-1185">Reference proteome</keyword>
<dbReference type="EMBL" id="KN828513">
    <property type="protein sequence ID" value="KIK74857.1"/>
    <property type="molecule type" value="Genomic_DNA"/>
</dbReference>
<accession>A0A0D0BTU2</accession>
<feature type="compositionally biased region" description="Polar residues" evidence="1">
    <location>
        <begin position="1"/>
        <end position="15"/>
    </location>
</feature>
<reference evidence="3" key="2">
    <citation type="submission" date="2015-01" db="EMBL/GenBank/DDBJ databases">
        <title>Evolutionary Origins and Diversification of the Mycorrhizal Mutualists.</title>
        <authorList>
            <consortium name="DOE Joint Genome Institute"/>
            <consortium name="Mycorrhizal Genomics Consortium"/>
            <person name="Kohler A."/>
            <person name="Kuo A."/>
            <person name="Nagy L.G."/>
            <person name="Floudas D."/>
            <person name="Copeland A."/>
            <person name="Barry K.W."/>
            <person name="Cichocki N."/>
            <person name="Veneault-Fourrey C."/>
            <person name="LaButti K."/>
            <person name="Lindquist E.A."/>
            <person name="Lipzen A."/>
            <person name="Lundell T."/>
            <person name="Morin E."/>
            <person name="Murat C."/>
            <person name="Riley R."/>
            <person name="Ohm R."/>
            <person name="Sun H."/>
            <person name="Tunlid A."/>
            <person name="Henrissat B."/>
            <person name="Grigoriev I.V."/>
            <person name="Hibbett D.S."/>
            <person name="Martin F."/>
        </authorList>
    </citation>
    <scope>NUCLEOTIDE SEQUENCE [LARGE SCALE GENOMIC DNA]</scope>
    <source>
        <strain evidence="3">Ve08.2h10</strain>
    </source>
</reference>
<proteinExistence type="predicted"/>
<reference evidence="2 3" key="1">
    <citation type="submission" date="2014-04" db="EMBL/GenBank/DDBJ databases">
        <authorList>
            <consortium name="DOE Joint Genome Institute"/>
            <person name="Kuo A."/>
            <person name="Kohler A."/>
            <person name="Jargeat P."/>
            <person name="Nagy L.G."/>
            <person name="Floudas D."/>
            <person name="Copeland A."/>
            <person name="Barry K.W."/>
            <person name="Cichocki N."/>
            <person name="Veneault-Fourrey C."/>
            <person name="LaButti K."/>
            <person name="Lindquist E.A."/>
            <person name="Lipzen A."/>
            <person name="Lundell T."/>
            <person name="Morin E."/>
            <person name="Murat C."/>
            <person name="Sun H."/>
            <person name="Tunlid A."/>
            <person name="Henrissat B."/>
            <person name="Grigoriev I.V."/>
            <person name="Hibbett D.S."/>
            <person name="Martin F."/>
            <person name="Nordberg H.P."/>
            <person name="Cantor M.N."/>
            <person name="Hua S.X."/>
        </authorList>
    </citation>
    <scope>NUCLEOTIDE SEQUENCE [LARGE SCALE GENOMIC DNA]</scope>
    <source>
        <strain evidence="2 3">Ve08.2h10</strain>
    </source>
</reference>
<dbReference type="PANTHER" id="PTHR31912">
    <property type="entry name" value="IP13529P"/>
    <property type="match status" value="1"/>
</dbReference>
<protein>
    <submittedName>
        <fullName evidence="2">Uncharacterized protein</fullName>
    </submittedName>
</protein>
<feature type="region of interest" description="Disordered" evidence="1">
    <location>
        <begin position="1"/>
        <end position="25"/>
    </location>
</feature>
<evidence type="ECO:0000313" key="3">
    <source>
        <dbReference type="Proteomes" id="UP000054538"/>
    </source>
</evidence>
<name>A0A0D0BTU2_9AGAM</name>
<sequence>MSTHHGSPSAASIASESRMEEENTELPIDHLWDEHITGRTISCLDYEEIECLLERGESLFTCPIRPTDDELWIQTDDDNYDDSAYNVPEDSLGIEIPGNLCKTREQIKALFGDPTEKVTASSGNIFYLNSISKAIAMDYANPLTRFSMQDYPEDGQGQMSQVHHGSKMLEGLPDDLAPPCVCAVANVFFVNKLLQHSSKDYFIPKKFFQVKLGGVSEAEVLALGHSVSKTEVGYSVDPELFIVPVSTFAQTYEDIKANGSEFSKGFTEAEVRAELEREFEPSFAGRSVDDIINPLLGMVGVDIHQDTPTEILHMILLGVVKYFWGQTVYILDKAHLLGTFQTRLESINKDGLNSPMLGADYIVQFKGSLIGKHFKSLAQVMPYLIYDLVPQTVLKGWTAIGELVVLLWHMQIDNVEEYLACHIPHGYDSDSDLIIG</sequence>
<dbReference type="HOGENOM" id="CLU_628658_0_0_1"/>
<dbReference type="InParanoid" id="A0A0D0BTU2"/>
<organism evidence="2 3">
    <name type="scientific">Paxillus rubicundulus Ve08.2h10</name>
    <dbReference type="NCBI Taxonomy" id="930991"/>
    <lineage>
        <taxon>Eukaryota</taxon>
        <taxon>Fungi</taxon>
        <taxon>Dikarya</taxon>
        <taxon>Basidiomycota</taxon>
        <taxon>Agaricomycotina</taxon>
        <taxon>Agaricomycetes</taxon>
        <taxon>Agaricomycetidae</taxon>
        <taxon>Boletales</taxon>
        <taxon>Paxilineae</taxon>
        <taxon>Paxillaceae</taxon>
        <taxon>Paxillus</taxon>
    </lineage>
</organism>
<dbReference type="OrthoDB" id="2506088at2759"/>
<evidence type="ECO:0000313" key="2">
    <source>
        <dbReference type="EMBL" id="KIK74857.1"/>
    </source>
</evidence>
<evidence type="ECO:0000256" key="1">
    <source>
        <dbReference type="SAM" id="MobiDB-lite"/>
    </source>
</evidence>
<gene>
    <name evidence="2" type="ORF">PAXRUDRAFT_19475</name>
</gene>